<dbReference type="GO" id="GO:0016747">
    <property type="term" value="F:acyltransferase activity, transferring groups other than amino-acyl groups"/>
    <property type="evidence" value="ECO:0007669"/>
    <property type="project" value="InterPro"/>
</dbReference>
<dbReference type="InterPro" id="IPR016181">
    <property type="entry name" value="Acyl_CoA_acyltransferase"/>
</dbReference>
<dbReference type="PANTHER" id="PTHR43792:SF8">
    <property type="entry name" value="[RIBOSOMAL PROTEIN US5]-ALANINE N-ACETYLTRANSFERASE"/>
    <property type="match status" value="1"/>
</dbReference>
<dbReference type="AlphaFoldDB" id="I0I145"/>
<keyword evidence="2" id="KW-0012">Acyltransferase</keyword>
<evidence type="ECO:0000256" key="1">
    <source>
        <dbReference type="ARBA" id="ARBA00022679"/>
    </source>
</evidence>
<name>I0I145_CALAS</name>
<sequence>MAEEWISTHQEAFDKGEAVTFAITLKPDGMLIGAIGIHINKTNRLGEMGYWIGKPYWNQGYCTEAAKEVVRYAFEVLDLNRIQARHMTKNPASGRVMQKVGMKYEGTLRQSLFRWGKFEDAAIYSILQDEYGLALVHSS</sequence>
<dbReference type="Proteomes" id="UP000007880">
    <property type="component" value="Chromosome"/>
</dbReference>
<dbReference type="Gene3D" id="3.40.630.30">
    <property type="match status" value="1"/>
</dbReference>
<organism evidence="5 6">
    <name type="scientific">Caldilinea aerophila (strain DSM 14535 / JCM 11387 / NBRC 104270 / STL-6-O1)</name>
    <dbReference type="NCBI Taxonomy" id="926550"/>
    <lineage>
        <taxon>Bacteria</taxon>
        <taxon>Bacillati</taxon>
        <taxon>Chloroflexota</taxon>
        <taxon>Caldilineae</taxon>
        <taxon>Caldilineales</taxon>
        <taxon>Caldilineaceae</taxon>
        <taxon>Caldilinea</taxon>
    </lineage>
</organism>
<dbReference type="InterPro" id="IPR051531">
    <property type="entry name" value="N-acetyltransferase"/>
</dbReference>
<evidence type="ECO:0000313" key="6">
    <source>
        <dbReference type="Proteomes" id="UP000007880"/>
    </source>
</evidence>
<dbReference type="EMBL" id="AP012337">
    <property type="protein sequence ID" value="BAL98982.1"/>
    <property type="molecule type" value="Genomic_DNA"/>
</dbReference>
<dbReference type="KEGG" id="cap:CLDAP_09430"/>
<gene>
    <name evidence="5" type="ordered locus">CLDAP_09430</name>
</gene>
<proteinExistence type="inferred from homology"/>
<feature type="domain" description="N-acetyltransferase" evidence="4">
    <location>
        <begin position="1"/>
        <end position="120"/>
    </location>
</feature>
<dbReference type="PROSITE" id="PS51186">
    <property type="entry name" value="GNAT"/>
    <property type="match status" value="1"/>
</dbReference>
<dbReference type="HOGENOM" id="CLU_013985_3_4_0"/>
<evidence type="ECO:0000313" key="5">
    <source>
        <dbReference type="EMBL" id="BAL98982.1"/>
    </source>
</evidence>
<dbReference type="Pfam" id="PF13302">
    <property type="entry name" value="Acetyltransf_3"/>
    <property type="match status" value="1"/>
</dbReference>
<evidence type="ECO:0000256" key="2">
    <source>
        <dbReference type="ARBA" id="ARBA00023315"/>
    </source>
</evidence>
<dbReference type="eggNOG" id="COG1670">
    <property type="taxonomic scope" value="Bacteria"/>
</dbReference>
<protein>
    <submittedName>
        <fullName evidence="5">Putative acetyltransferase</fullName>
    </submittedName>
</protein>
<keyword evidence="6" id="KW-1185">Reference proteome</keyword>
<dbReference type="PANTHER" id="PTHR43792">
    <property type="entry name" value="GNAT FAMILY, PUTATIVE (AFU_ORTHOLOGUE AFUA_3G00765)-RELATED-RELATED"/>
    <property type="match status" value="1"/>
</dbReference>
<dbReference type="SUPFAM" id="SSF55729">
    <property type="entry name" value="Acyl-CoA N-acyltransferases (Nat)"/>
    <property type="match status" value="1"/>
</dbReference>
<evidence type="ECO:0000259" key="4">
    <source>
        <dbReference type="PROSITE" id="PS51186"/>
    </source>
</evidence>
<accession>I0I145</accession>
<dbReference type="InterPro" id="IPR000182">
    <property type="entry name" value="GNAT_dom"/>
</dbReference>
<evidence type="ECO:0000256" key="3">
    <source>
        <dbReference type="ARBA" id="ARBA00038502"/>
    </source>
</evidence>
<keyword evidence="1 5" id="KW-0808">Transferase</keyword>
<comment type="similarity">
    <text evidence="3">Belongs to the acetyltransferase family. RimJ subfamily.</text>
</comment>
<reference evidence="5 6" key="1">
    <citation type="submission" date="2012-02" db="EMBL/GenBank/DDBJ databases">
        <title>Complete genome sequence of Caldilinea aerophila DSM 14535 (= NBRC 102666).</title>
        <authorList>
            <person name="Oguchi A."/>
            <person name="Hosoyama A."/>
            <person name="Sekine M."/>
            <person name="Fukai R."/>
            <person name="Kato Y."/>
            <person name="Nakamura S."/>
            <person name="Hanada S."/>
            <person name="Yamazaki S."/>
            <person name="Fujita N."/>
        </authorList>
    </citation>
    <scope>NUCLEOTIDE SEQUENCE [LARGE SCALE GENOMIC DNA]</scope>
    <source>
        <strain evidence="6">DSM 14535 / JCM 11387 / NBRC 104270 / STL-6-O1</strain>
    </source>
</reference>